<protein>
    <submittedName>
        <fullName evidence="1">Uncharacterized protein</fullName>
    </submittedName>
</protein>
<reference evidence="2" key="1">
    <citation type="journal article" date="2023" name="Nat. Plants">
        <title>Single-cell RNA sequencing provides a high-resolution roadmap for understanding the multicellular compartmentation of specialized metabolism.</title>
        <authorList>
            <person name="Sun S."/>
            <person name="Shen X."/>
            <person name="Li Y."/>
            <person name="Li Y."/>
            <person name="Wang S."/>
            <person name="Li R."/>
            <person name="Zhang H."/>
            <person name="Shen G."/>
            <person name="Guo B."/>
            <person name="Wei J."/>
            <person name="Xu J."/>
            <person name="St-Pierre B."/>
            <person name="Chen S."/>
            <person name="Sun C."/>
        </authorList>
    </citation>
    <scope>NUCLEOTIDE SEQUENCE [LARGE SCALE GENOMIC DNA]</scope>
</reference>
<comment type="caution">
    <text evidence="1">The sequence shown here is derived from an EMBL/GenBank/DDBJ whole genome shotgun (WGS) entry which is preliminary data.</text>
</comment>
<keyword evidence="2" id="KW-1185">Reference proteome</keyword>
<sequence>MAPTPPLNLHTSNGLPLCLSGITTPFAFSREMADHDRRRKVFKKMRSNSSVRDTDQVIRSTGGGRHGRSDGGGGGDQLVFYLQSIVQQRLLIFIFFLKTVLCYCLLFLFSWLFVAAGVGFIYFVA</sequence>
<accession>A0ACC0AYU9</accession>
<organism evidence="1 2">
    <name type="scientific">Catharanthus roseus</name>
    <name type="common">Madagascar periwinkle</name>
    <name type="synonym">Vinca rosea</name>
    <dbReference type="NCBI Taxonomy" id="4058"/>
    <lineage>
        <taxon>Eukaryota</taxon>
        <taxon>Viridiplantae</taxon>
        <taxon>Streptophyta</taxon>
        <taxon>Embryophyta</taxon>
        <taxon>Tracheophyta</taxon>
        <taxon>Spermatophyta</taxon>
        <taxon>Magnoliopsida</taxon>
        <taxon>eudicotyledons</taxon>
        <taxon>Gunneridae</taxon>
        <taxon>Pentapetalae</taxon>
        <taxon>asterids</taxon>
        <taxon>lamiids</taxon>
        <taxon>Gentianales</taxon>
        <taxon>Apocynaceae</taxon>
        <taxon>Rauvolfioideae</taxon>
        <taxon>Vinceae</taxon>
        <taxon>Catharanthinae</taxon>
        <taxon>Catharanthus</taxon>
    </lineage>
</organism>
<evidence type="ECO:0000313" key="1">
    <source>
        <dbReference type="EMBL" id="KAI5666207.1"/>
    </source>
</evidence>
<proteinExistence type="predicted"/>
<name>A0ACC0AYU9_CATRO</name>
<dbReference type="Proteomes" id="UP001060085">
    <property type="component" value="Linkage Group LG04"/>
</dbReference>
<dbReference type="EMBL" id="CM044704">
    <property type="protein sequence ID" value="KAI5666207.1"/>
    <property type="molecule type" value="Genomic_DNA"/>
</dbReference>
<evidence type="ECO:0000313" key="2">
    <source>
        <dbReference type="Proteomes" id="UP001060085"/>
    </source>
</evidence>
<gene>
    <name evidence="1" type="ORF">M9H77_16060</name>
</gene>